<evidence type="ECO:0000313" key="5">
    <source>
        <dbReference type="Proteomes" id="UP000243426"/>
    </source>
</evidence>
<gene>
    <name evidence="4" type="ORF">SAMN05216198_0713</name>
</gene>
<dbReference type="InterPro" id="IPR013780">
    <property type="entry name" value="Glyco_hydro_b"/>
</dbReference>
<dbReference type="InterPro" id="IPR052974">
    <property type="entry name" value="GH79_Enzymes"/>
</dbReference>
<feature type="signal peptide" evidence="2">
    <location>
        <begin position="1"/>
        <end position="42"/>
    </location>
</feature>
<evidence type="ECO:0000313" key="4">
    <source>
        <dbReference type="EMBL" id="SDR89761.1"/>
    </source>
</evidence>
<dbReference type="RefSeq" id="WP_157718535.1">
    <property type="nucleotide sequence ID" value="NZ_LT629748.1"/>
</dbReference>
<evidence type="ECO:0000259" key="3">
    <source>
        <dbReference type="Pfam" id="PF16862"/>
    </source>
</evidence>
<protein>
    <submittedName>
        <fullName evidence="4">Glycosyl hydrolase family 79 C-terminal beta domain-containing protein</fullName>
    </submittedName>
</protein>
<reference evidence="5" key="1">
    <citation type="submission" date="2016-10" db="EMBL/GenBank/DDBJ databases">
        <authorList>
            <person name="Varghese N."/>
            <person name="Submissions S."/>
        </authorList>
    </citation>
    <scope>NUCLEOTIDE SEQUENCE [LARGE SCALE GENOMIC DNA]</scope>
    <source>
        <strain evidence="5">2SM5</strain>
    </source>
</reference>
<dbReference type="SUPFAM" id="SSF51445">
    <property type="entry name" value="(Trans)glycosidases"/>
    <property type="match status" value="1"/>
</dbReference>
<dbReference type="OrthoDB" id="5166947at2"/>
<dbReference type="GO" id="GO:0016787">
    <property type="term" value="F:hydrolase activity"/>
    <property type="evidence" value="ECO:0007669"/>
    <property type="project" value="UniProtKB-KW"/>
</dbReference>
<dbReference type="STRING" id="797277.SAMN05216198_0713"/>
<feature type="chain" id="PRO_5009254707" evidence="2">
    <location>
        <begin position="43"/>
        <end position="555"/>
    </location>
</feature>
<dbReference type="InterPro" id="IPR031728">
    <property type="entry name" value="GlcAase_C"/>
</dbReference>
<dbReference type="Gene3D" id="3.20.20.80">
    <property type="entry name" value="Glycosidases"/>
    <property type="match status" value="1"/>
</dbReference>
<evidence type="ECO:0000256" key="1">
    <source>
        <dbReference type="SAM" id="MobiDB-lite"/>
    </source>
</evidence>
<dbReference type="Gene3D" id="2.60.40.1180">
    <property type="entry name" value="Golgi alpha-mannosidase II"/>
    <property type="match status" value="1"/>
</dbReference>
<organism evidence="4 5">
    <name type="scientific">Halopseudomonas litoralis</name>
    <dbReference type="NCBI Taxonomy" id="797277"/>
    <lineage>
        <taxon>Bacteria</taxon>
        <taxon>Pseudomonadati</taxon>
        <taxon>Pseudomonadota</taxon>
        <taxon>Gammaproteobacteria</taxon>
        <taxon>Pseudomonadales</taxon>
        <taxon>Pseudomonadaceae</taxon>
        <taxon>Halopseudomonas</taxon>
    </lineage>
</organism>
<dbReference type="PANTHER" id="PTHR36183:SF2">
    <property type="entry name" value="BETA-GLUCURONIDASE C-TERMINAL DOMAIN-CONTAINING PROTEIN"/>
    <property type="match status" value="1"/>
</dbReference>
<keyword evidence="4" id="KW-0378">Hydrolase</keyword>
<feature type="domain" description="Beta-glucuronidase C-terminal" evidence="3">
    <location>
        <begin position="456"/>
        <end position="542"/>
    </location>
</feature>
<keyword evidence="5" id="KW-1185">Reference proteome</keyword>
<keyword evidence="2" id="KW-0732">Signal</keyword>
<evidence type="ECO:0000256" key="2">
    <source>
        <dbReference type="SAM" id="SignalP"/>
    </source>
</evidence>
<accession>A0A1H1MSC8</accession>
<dbReference type="AlphaFoldDB" id="A0A1H1MSC8"/>
<dbReference type="PANTHER" id="PTHR36183">
    <property type="entry name" value="BETA-GLUCURONIDASE"/>
    <property type="match status" value="1"/>
</dbReference>
<dbReference type="InterPro" id="IPR017853">
    <property type="entry name" value="GH"/>
</dbReference>
<dbReference type="Proteomes" id="UP000243426">
    <property type="component" value="Chromosome I"/>
</dbReference>
<proteinExistence type="predicted"/>
<dbReference type="EMBL" id="LT629748">
    <property type="protein sequence ID" value="SDR89761.1"/>
    <property type="molecule type" value="Genomic_DNA"/>
</dbReference>
<dbReference type="Pfam" id="PF16862">
    <property type="entry name" value="Glyco_hydro_79C"/>
    <property type="match status" value="1"/>
</dbReference>
<feature type="region of interest" description="Disordered" evidence="1">
    <location>
        <begin position="505"/>
        <end position="526"/>
    </location>
</feature>
<name>A0A1H1MSC8_9GAMM</name>
<sequence>MASSVGIICTTARSWATVGRRRSFISTLLASALLSATFSVGASQQTSTTAKHESSTSIARIQVDPSHSGTPIAPGFLGFSHEWGQAQMMFGDPAIGVNRIYRQLLNNLLAYGGGPLSIRIGGSTTDRTGEPRANSVTPLAQLYEDLAAPTPATSFILGVNMGANDPALAARQAKAYLDGMPKGAVRAIEMGNQPDFFAFNKYRPQEYSFDDYLGEFRVFAQSIKTAVPDSPGFMGPSSGGFAGIPAIPIAPLTDFGTPDDWQKLIDQESAELELVSQHAYTGGSTLCGDDPAPGFLLRPLSSTEDPGQAEPYVAVAKAAGKPYRMAEMNSIMCSGEPGVSDAFETALWASDILFEYAELGLEGVNLHSNTWNTIHGWDIYGAFLFDVPKAQYKASNTEAKPPEGTRFPADYQLRSVLPLYYGLLFFAEATPNQSTLLPVDVDSSANLKVWATRDTTTNNIVVAVLNKDQSASGTAQISVPGYSVGTVKRLEAPSFSAKSGITFGGQTFDGSQDGRPVGSERHETSTAKDGVFEVEIGAASGLLLTLEKSSIEAHP</sequence>